<protein>
    <recommendedName>
        <fullName evidence="4">Carrier domain-containing protein</fullName>
    </recommendedName>
</protein>
<name>A0A813JSK1_POLGL</name>
<dbReference type="SMART" id="SM00823">
    <property type="entry name" value="PKS_PP"/>
    <property type="match status" value="1"/>
</dbReference>
<keyword evidence="3" id="KW-1133">Transmembrane helix</keyword>
<dbReference type="Gene3D" id="1.10.1200.10">
    <property type="entry name" value="ACP-like"/>
    <property type="match status" value="1"/>
</dbReference>
<keyword evidence="3" id="KW-0812">Transmembrane</keyword>
<evidence type="ECO:0000256" key="2">
    <source>
        <dbReference type="ARBA" id="ARBA00022553"/>
    </source>
</evidence>
<reference evidence="5" key="1">
    <citation type="submission" date="2021-02" db="EMBL/GenBank/DDBJ databases">
        <authorList>
            <person name="Dougan E. K."/>
            <person name="Rhodes N."/>
            <person name="Thang M."/>
            <person name="Chan C."/>
        </authorList>
    </citation>
    <scope>NUCLEOTIDE SEQUENCE</scope>
</reference>
<comment type="caution">
    <text evidence="5">The sequence shown here is derived from an EMBL/GenBank/DDBJ whole genome shotgun (WGS) entry which is preliminary data.</text>
</comment>
<dbReference type="Proteomes" id="UP000626109">
    <property type="component" value="Unassembled WGS sequence"/>
</dbReference>
<organism evidence="5 6">
    <name type="scientific">Polarella glacialis</name>
    <name type="common">Dinoflagellate</name>
    <dbReference type="NCBI Taxonomy" id="89957"/>
    <lineage>
        <taxon>Eukaryota</taxon>
        <taxon>Sar</taxon>
        <taxon>Alveolata</taxon>
        <taxon>Dinophyceae</taxon>
        <taxon>Suessiales</taxon>
        <taxon>Suessiaceae</taxon>
        <taxon>Polarella</taxon>
    </lineage>
</organism>
<feature type="non-terminal residue" evidence="5">
    <location>
        <position position="263"/>
    </location>
</feature>
<dbReference type="PROSITE" id="PS50075">
    <property type="entry name" value="CARRIER"/>
    <property type="match status" value="1"/>
</dbReference>
<dbReference type="Pfam" id="PF00550">
    <property type="entry name" value="PP-binding"/>
    <property type="match status" value="1"/>
</dbReference>
<gene>
    <name evidence="5" type="ORF">PGLA2088_LOCUS23552</name>
</gene>
<keyword evidence="3" id="KW-0472">Membrane</keyword>
<dbReference type="InterPro" id="IPR009081">
    <property type="entry name" value="PP-bd_ACP"/>
</dbReference>
<dbReference type="GO" id="GO:0031177">
    <property type="term" value="F:phosphopantetheine binding"/>
    <property type="evidence" value="ECO:0007669"/>
    <property type="project" value="InterPro"/>
</dbReference>
<keyword evidence="2" id="KW-0597">Phosphoprotein</keyword>
<proteinExistence type="predicted"/>
<evidence type="ECO:0000256" key="1">
    <source>
        <dbReference type="ARBA" id="ARBA00022450"/>
    </source>
</evidence>
<evidence type="ECO:0000313" key="6">
    <source>
        <dbReference type="Proteomes" id="UP000626109"/>
    </source>
</evidence>
<feature type="transmembrane region" description="Helical" evidence="3">
    <location>
        <begin position="12"/>
        <end position="31"/>
    </location>
</feature>
<keyword evidence="1" id="KW-0596">Phosphopantetheine</keyword>
<evidence type="ECO:0000313" key="5">
    <source>
        <dbReference type="EMBL" id="CAE8683636.1"/>
    </source>
</evidence>
<dbReference type="InterPro" id="IPR036736">
    <property type="entry name" value="ACP-like_sf"/>
</dbReference>
<accession>A0A813JSK1</accession>
<dbReference type="InterPro" id="IPR020806">
    <property type="entry name" value="PKS_PP-bd"/>
</dbReference>
<feature type="domain" description="Carrier" evidence="4">
    <location>
        <begin position="125"/>
        <end position="204"/>
    </location>
</feature>
<evidence type="ECO:0000259" key="4">
    <source>
        <dbReference type="PROSITE" id="PS50075"/>
    </source>
</evidence>
<dbReference type="AlphaFoldDB" id="A0A813JSK1"/>
<dbReference type="SUPFAM" id="SSF47336">
    <property type="entry name" value="ACP-like"/>
    <property type="match status" value="1"/>
</dbReference>
<evidence type="ECO:0000256" key="3">
    <source>
        <dbReference type="SAM" id="Phobius"/>
    </source>
</evidence>
<sequence>MAGTRDASMQPLQWGMAASTWVLRGFLVVIGDVRALVHDQSFVPPFSWVVQCVALLGTNVMNLLILKIVMGALKRRAASQDEANSTQAIPLLQRDKDLAARAGAEALTATLNGPISAEGITALSPMTGPSTSELRELMMRLAAESAGFVVEGDMPLLDSGMDSKAAVEFSNRLTAELPTLRLPSTLVFDYPTLSAVAGYAAERLQPPSATRRAGEGTVSLARPRALDDEPLAVLGTACICPGGSSSLAQLGAGLAVGVEGGSE</sequence>
<feature type="transmembrane region" description="Helical" evidence="3">
    <location>
        <begin position="46"/>
        <end position="66"/>
    </location>
</feature>
<dbReference type="EMBL" id="CAJNNW010026210">
    <property type="protein sequence ID" value="CAE8683636.1"/>
    <property type="molecule type" value="Genomic_DNA"/>
</dbReference>